<dbReference type="Proteomes" id="UP000279259">
    <property type="component" value="Unassembled WGS sequence"/>
</dbReference>
<feature type="compositionally biased region" description="Polar residues" evidence="1">
    <location>
        <begin position="49"/>
        <end position="67"/>
    </location>
</feature>
<protein>
    <submittedName>
        <fullName evidence="2">Uncharacterized protein</fullName>
    </submittedName>
</protein>
<feature type="compositionally biased region" description="Acidic residues" evidence="1">
    <location>
        <begin position="405"/>
        <end position="414"/>
    </location>
</feature>
<organism evidence="2 3">
    <name type="scientific">Saitozyma podzolica</name>
    <dbReference type="NCBI Taxonomy" id="1890683"/>
    <lineage>
        <taxon>Eukaryota</taxon>
        <taxon>Fungi</taxon>
        <taxon>Dikarya</taxon>
        <taxon>Basidiomycota</taxon>
        <taxon>Agaricomycotina</taxon>
        <taxon>Tremellomycetes</taxon>
        <taxon>Tremellales</taxon>
        <taxon>Trimorphomycetaceae</taxon>
        <taxon>Saitozyma</taxon>
    </lineage>
</organism>
<feature type="region of interest" description="Disordered" evidence="1">
    <location>
        <begin position="1"/>
        <end position="107"/>
    </location>
</feature>
<feature type="compositionally biased region" description="Polar residues" evidence="1">
    <location>
        <begin position="145"/>
        <end position="156"/>
    </location>
</feature>
<evidence type="ECO:0000313" key="3">
    <source>
        <dbReference type="Proteomes" id="UP000279259"/>
    </source>
</evidence>
<feature type="compositionally biased region" description="Low complexity" evidence="1">
    <location>
        <begin position="506"/>
        <end position="528"/>
    </location>
</feature>
<comment type="caution">
    <text evidence="2">The sequence shown here is derived from an EMBL/GenBank/DDBJ whole genome shotgun (WGS) entry which is preliminary data.</text>
</comment>
<dbReference type="AlphaFoldDB" id="A0A427XRM0"/>
<proteinExistence type="predicted"/>
<feature type="compositionally biased region" description="Acidic residues" evidence="1">
    <location>
        <begin position="434"/>
        <end position="443"/>
    </location>
</feature>
<feature type="compositionally biased region" description="Low complexity" evidence="1">
    <location>
        <begin position="70"/>
        <end position="89"/>
    </location>
</feature>
<accession>A0A427XRM0</accession>
<feature type="region of interest" description="Disordered" evidence="1">
    <location>
        <begin position="237"/>
        <end position="353"/>
    </location>
</feature>
<sequence length="601" mass="62458">MDTPTTPRPDYSAEHPSDMDMTPPPSRDDDGSDGAGTGAGAGRPAAVFSQHNPTSSPVRFATTTNAFGLTASPASSSSSGPSAATVTAGPPTTLGAFGSLGPRETQNQHQSFLGVNLSSGFGGIETSPPTIGVGTTKRVRRPSMLSMQQTASFGSESSRDGLDTARPLLSPIPHDPGPSSSKRPLTPIAPAPSPNPFSSTQTTPPAPASMQAQVQVQPIPRFGAAAFLSQASLRRTSSAPLLPFDGLTTTTPPVPPRELDGDGDGGGGSGSQSPMEMEMDADADMGMEMSNHSRSPLRWVPHHLQPSSTSAGRRKGKARLEDPEYHPTSPRARARGDSETGMHRPPFTGKPLPAPLLATLISEATPLEHEMRSEARLQRLLTSHPHALPFTPRAPRSSRGRFPETADEDDDDDAFFGRRPSWARRSWIGRAGDSDSESDDMPMDDSASAPEPVNAAFAAGMDMDRPASSSSSSWPNDGSGKSTPGAGQIGSGTANAGVAPAPAPDQGQNQNQTQNQNQNHNQNQNQGQPTPPSANAPWSDRMKAGRGSLSTGMGLVPSPGTGFGLPSAFGGLGMGTATPLTSPIAEKLEASGFLRKSIVLR</sequence>
<dbReference type="STRING" id="1890683.A0A427XRM0"/>
<keyword evidence="3" id="KW-1185">Reference proteome</keyword>
<reference evidence="2 3" key="1">
    <citation type="submission" date="2018-11" db="EMBL/GenBank/DDBJ databases">
        <title>Genome sequence of Saitozyma podzolica DSM 27192.</title>
        <authorList>
            <person name="Aliyu H."/>
            <person name="Gorte O."/>
            <person name="Ochsenreither K."/>
        </authorList>
    </citation>
    <scope>NUCLEOTIDE SEQUENCE [LARGE SCALE GENOMIC DNA]</scope>
    <source>
        <strain evidence="2 3">DSM 27192</strain>
    </source>
</reference>
<evidence type="ECO:0000256" key="1">
    <source>
        <dbReference type="SAM" id="MobiDB-lite"/>
    </source>
</evidence>
<name>A0A427XRM0_9TREE</name>
<dbReference type="OrthoDB" id="2596590at2759"/>
<evidence type="ECO:0000313" key="2">
    <source>
        <dbReference type="EMBL" id="RSH81448.1"/>
    </source>
</evidence>
<feature type="region of interest" description="Disordered" evidence="1">
    <location>
        <begin position="377"/>
        <end position="551"/>
    </location>
</feature>
<feature type="region of interest" description="Disordered" evidence="1">
    <location>
        <begin position="123"/>
        <end position="215"/>
    </location>
</feature>
<dbReference type="EMBL" id="RSCD01000030">
    <property type="protein sequence ID" value="RSH81448.1"/>
    <property type="molecule type" value="Genomic_DNA"/>
</dbReference>
<gene>
    <name evidence="2" type="ORF">EHS25_006805</name>
</gene>